<sequence length="250" mass="28136">MDIARLLSPCPPDDDHDHSELRSPTGRVPSTPSSVSSNDEESTPSSRTGRWMYEEEQFALALIECFLLGCVPDLVRGTSLRCFLAYKLQCSPMRVSKKLARSTKQLKVASVPIPKKLGHQRYAPNLTETRATIAKTQHMQRLEFEFLNQLRATNGGLLADVPAPASADWTYEEEVYAWKLIDSFQRGHLYLPMDMTLGTYLVEQLRCNPIRIAKKLESGVLAGQPIHPSTMGSLSYCRRDARESDPHFLI</sequence>
<dbReference type="AlphaFoldDB" id="A0A1V9YHM5"/>
<protein>
    <submittedName>
        <fullName evidence="2">Uncharacterized protein</fullName>
    </submittedName>
</protein>
<evidence type="ECO:0000256" key="1">
    <source>
        <dbReference type="SAM" id="MobiDB-lite"/>
    </source>
</evidence>
<evidence type="ECO:0000313" key="3">
    <source>
        <dbReference type="Proteomes" id="UP000243579"/>
    </source>
</evidence>
<feature type="region of interest" description="Disordered" evidence="1">
    <location>
        <begin position="1"/>
        <end position="49"/>
    </location>
</feature>
<comment type="caution">
    <text evidence="2">The sequence shown here is derived from an EMBL/GenBank/DDBJ whole genome shotgun (WGS) entry which is preliminary data.</text>
</comment>
<feature type="compositionally biased region" description="Polar residues" evidence="1">
    <location>
        <begin position="28"/>
        <end position="48"/>
    </location>
</feature>
<dbReference type="OrthoDB" id="67640at2759"/>
<dbReference type="Proteomes" id="UP000243579">
    <property type="component" value="Unassembled WGS sequence"/>
</dbReference>
<evidence type="ECO:0000313" key="2">
    <source>
        <dbReference type="EMBL" id="OQR85211.1"/>
    </source>
</evidence>
<dbReference type="PANTHER" id="PTHR35213">
    <property type="entry name" value="RING-TYPE DOMAIN-CONTAINING PROTEIN-RELATED"/>
    <property type="match status" value="1"/>
</dbReference>
<reference evidence="2 3" key="1">
    <citation type="journal article" date="2014" name="Genome Biol. Evol.">
        <title>The secreted proteins of Achlya hypogyna and Thraustotheca clavata identify the ancestral oomycete secretome and reveal gene acquisitions by horizontal gene transfer.</title>
        <authorList>
            <person name="Misner I."/>
            <person name="Blouin N."/>
            <person name="Leonard G."/>
            <person name="Richards T.A."/>
            <person name="Lane C.E."/>
        </authorList>
    </citation>
    <scope>NUCLEOTIDE SEQUENCE [LARGE SCALE GENOMIC DNA]</scope>
    <source>
        <strain evidence="2 3">ATCC 48635</strain>
    </source>
</reference>
<organism evidence="2 3">
    <name type="scientific">Achlya hypogyna</name>
    <name type="common">Oomycete</name>
    <name type="synonym">Protoachlya hypogyna</name>
    <dbReference type="NCBI Taxonomy" id="1202772"/>
    <lineage>
        <taxon>Eukaryota</taxon>
        <taxon>Sar</taxon>
        <taxon>Stramenopiles</taxon>
        <taxon>Oomycota</taxon>
        <taxon>Saprolegniomycetes</taxon>
        <taxon>Saprolegniales</taxon>
        <taxon>Achlyaceae</taxon>
        <taxon>Achlya</taxon>
    </lineage>
</organism>
<name>A0A1V9YHM5_ACHHY</name>
<dbReference type="STRING" id="1202772.A0A1V9YHM5"/>
<keyword evidence="3" id="KW-1185">Reference proteome</keyword>
<proteinExistence type="predicted"/>
<gene>
    <name evidence="2" type="ORF">ACHHYP_12088</name>
</gene>
<accession>A0A1V9YHM5</accession>
<dbReference type="EMBL" id="JNBR01001754">
    <property type="protein sequence ID" value="OQR85211.1"/>
    <property type="molecule type" value="Genomic_DNA"/>
</dbReference>
<dbReference type="PANTHER" id="PTHR35213:SF3">
    <property type="entry name" value="MYB-LIKE DOMAIN-CONTAINING PROTEIN"/>
    <property type="match status" value="1"/>
</dbReference>